<accession>A0A365HB82</accession>
<gene>
    <name evidence="6" type="ORF">DPM19_05515</name>
</gene>
<dbReference type="Gene3D" id="1.10.10.10">
    <property type="entry name" value="Winged helix-like DNA-binding domain superfamily/Winged helix DNA-binding domain"/>
    <property type="match status" value="1"/>
</dbReference>
<name>A0A365HB82_9ACTN</name>
<dbReference type="OrthoDB" id="60629at2"/>
<evidence type="ECO:0000256" key="3">
    <source>
        <dbReference type="ARBA" id="ARBA00023163"/>
    </source>
</evidence>
<keyword evidence="1" id="KW-0805">Transcription regulation</keyword>
<evidence type="ECO:0000259" key="4">
    <source>
        <dbReference type="PROSITE" id="PS51077"/>
    </source>
</evidence>
<evidence type="ECO:0000256" key="2">
    <source>
        <dbReference type="ARBA" id="ARBA00023125"/>
    </source>
</evidence>
<evidence type="ECO:0000259" key="5">
    <source>
        <dbReference type="PROSITE" id="PS51078"/>
    </source>
</evidence>
<sequence length="251" mass="26317">MAAATDETYLHRVVAVLGAFKDAENAVGAAELARRTGLPKSTVHRIVLSLVTEGLLEPHSAGKVRLGVRLFEIGQRVPRQRVLRDAARPYMHNLREATRQTVHLAILEGGEVVYVDILGSPGGPPLPSRVGGRLPAHATGVGKAMLAFSSPETVRAVLEGDLPRLSERSTVAPGLLVRELAGIRRAGVAYDHEESGLGIVCAAGPVLGAGGEVLGALSVSGWSGRMRLDQVSPAVHTAALALSRTLGHREG</sequence>
<reference evidence="6 7" key="1">
    <citation type="submission" date="2018-06" db="EMBL/GenBank/DDBJ databases">
        <title>Actinomadura craniellae sp. nov. isolated from marine sponge Craniella sp.</title>
        <authorList>
            <person name="Li L."/>
            <person name="Xu Q.H."/>
            <person name="Lin H.W."/>
            <person name="Lu Y.H."/>
        </authorList>
    </citation>
    <scope>NUCLEOTIDE SEQUENCE [LARGE SCALE GENOMIC DNA]</scope>
    <source>
        <strain evidence="6 7">LHW63021</strain>
    </source>
</reference>
<dbReference type="PANTHER" id="PTHR30136">
    <property type="entry name" value="HELIX-TURN-HELIX TRANSCRIPTIONAL REGULATOR, ICLR FAMILY"/>
    <property type="match status" value="1"/>
</dbReference>
<feature type="domain" description="HTH iclR-type" evidence="4">
    <location>
        <begin position="7"/>
        <end position="68"/>
    </location>
</feature>
<dbReference type="EMBL" id="QLYX01000002">
    <property type="protein sequence ID" value="RAY16341.1"/>
    <property type="molecule type" value="Genomic_DNA"/>
</dbReference>
<comment type="caution">
    <text evidence="6">The sequence shown here is derived from an EMBL/GenBank/DDBJ whole genome shotgun (WGS) entry which is preliminary data.</text>
</comment>
<dbReference type="Proteomes" id="UP000251891">
    <property type="component" value="Unassembled WGS sequence"/>
</dbReference>
<evidence type="ECO:0000313" key="6">
    <source>
        <dbReference type="EMBL" id="RAY16341.1"/>
    </source>
</evidence>
<proteinExistence type="predicted"/>
<keyword evidence="7" id="KW-1185">Reference proteome</keyword>
<keyword evidence="2" id="KW-0238">DNA-binding</keyword>
<dbReference type="Gene3D" id="3.30.450.40">
    <property type="match status" value="1"/>
</dbReference>
<dbReference type="SMART" id="SM00346">
    <property type="entry name" value="HTH_ICLR"/>
    <property type="match status" value="1"/>
</dbReference>
<dbReference type="InterPro" id="IPR005471">
    <property type="entry name" value="Tscrpt_reg_IclR_N"/>
</dbReference>
<organism evidence="6 7">
    <name type="scientific">Actinomadura craniellae</name>
    <dbReference type="NCBI Taxonomy" id="2231787"/>
    <lineage>
        <taxon>Bacteria</taxon>
        <taxon>Bacillati</taxon>
        <taxon>Actinomycetota</taxon>
        <taxon>Actinomycetes</taxon>
        <taxon>Streptosporangiales</taxon>
        <taxon>Thermomonosporaceae</taxon>
        <taxon>Actinomadura</taxon>
    </lineage>
</organism>
<dbReference type="SUPFAM" id="SSF55781">
    <property type="entry name" value="GAF domain-like"/>
    <property type="match status" value="1"/>
</dbReference>
<dbReference type="AlphaFoldDB" id="A0A365HB82"/>
<dbReference type="PANTHER" id="PTHR30136:SF24">
    <property type="entry name" value="HTH-TYPE TRANSCRIPTIONAL REPRESSOR ALLR"/>
    <property type="match status" value="1"/>
</dbReference>
<dbReference type="PROSITE" id="PS51077">
    <property type="entry name" value="HTH_ICLR"/>
    <property type="match status" value="1"/>
</dbReference>
<dbReference type="PROSITE" id="PS51078">
    <property type="entry name" value="ICLR_ED"/>
    <property type="match status" value="1"/>
</dbReference>
<dbReference type="GO" id="GO:0045892">
    <property type="term" value="P:negative regulation of DNA-templated transcription"/>
    <property type="evidence" value="ECO:0007669"/>
    <property type="project" value="TreeGrafter"/>
</dbReference>
<dbReference type="InterPro" id="IPR036388">
    <property type="entry name" value="WH-like_DNA-bd_sf"/>
</dbReference>
<dbReference type="GO" id="GO:0003700">
    <property type="term" value="F:DNA-binding transcription factor activity"/>
    <property type="evidence" value="ECO:0007669"/>
    <property type="project" value="TreeGrafter"/>
</dbReference>
<dbReference type="GO" id="GO:0003677">
    <property type="term" value="F:DNA binding"/>
    <property type="evidence" value="ECO:0007669"/>
    <property type="project" value="UniProtKB-KW"/>
</dbReference>
<dbReference type="InterPro" id="IPR036390">
    <property type="entry name" value="WH_DNA-bd_sf"/>
</dbReference>
<dbReference type="InterPro" id="IPR014757">
    <property type="entry name" value="Tscrpt_reg_IclR_C"/>
</dbReference>
<evidence type="ECO:0000313" key="7">
    <source>
        <dbReference type="Proteomes" id="UP000251891"/>
    </source>
</evidence>
<keyword evidence="3" id="KW-0804">Transcription</keyword>
<dbReference type="Pfam" id="PF09339">
    <property type="entry name" value="HTH_IclR"/>
    <property type="match status" value="1"/>
</dbReference>
<protein>
    <submittedName>
        <fullName evidence="6">IclR family transcriptional regulator</fullName>
    </submittedName>
</protein>
<dbReference type="SUPFAM" id="SSF46785">
    <property type="entry name" value="Winged helix' DNA-binding domain"/>
    <property type="match status" value="1"/>
</dbReference>
<evidence type="ECO:0000256" key="1">
    <source>
        <dbReference type="ARBA" id="ARBA00023015"/>
    </source>
</evidence>
<dbReference type="InterPro" id="IPR029016">
    <property type="entry name" value="GAF-like_dom_sf"/>
</dbReference>
<dbReference type="Pfam" id="PF01614">
    <property type="entry name" value="IclR_C"/>
    <property type="match status" value="1"/>
</dbReference>
<feature type="domain" description="IclR-ED" evidence="5">
    <location>
        <begin position="69"/>
        <end position="248"/>
    </location>
</feature>
<dbReference type="RefSeq" id="WP_111863680.1">
    <property type="nucleotide sequence ID" value="NZ_QLYX01000002.1"/>
</dbReference>
<dbReference type="InterPro" id="IPR050707">
    <property type="entry name" value="HTH_MetabolicPath_Reg"/>
</dbReference>